<evidence type="ECO:0000313" key="2">
    <source>
        <dbReference type="EMBL" id="MFC0547804.1"/>
    </source>
</evidence>
<dbReference type="Proteomes" id="UP001589810">
    <property type="component" value="Unassembled WGS sequence"/>
</dbReference>
<proteinExistence type="predicted"/>
<accession>A0ABV6N5J8</accession>
<dbReference type="Pfam" id="PF17765">
    <property type="entry name" value="MLTR_LBD"/>
    <property type="match status" value="1"/>
</dbReference>
<dbReference type="Pfam" id="PF13560">
    <property type="entry name" value="HTH_31"/>
    <property type="match status" value="1"/>
</dbReference>
<evidence type="ECO:0000259" key="1">
    <source>
        <dbReference type="SMART" id="SM00530"/>
    </source>
</evidence>
<dbReference type="CDD" id="cd00093">
    <property type="entry name" value="HTH_XRE"/>
    <property type="match status" value="1"/>
</dbReference>
<dbReference type="EMBL" id="JBHLUD010000015">
    <property type="protein sequence ID" value="MFC0547804.1"/>
    <property type="molecule type" value="Genomic_DNA"/>
</dbReference>
<keyword evidence="3" id="KW-1185">Reference proteome</keyword>
<organism evidence="2 3">
    <name type="scientific">Kutzneria chonburiensis</name>
    <dbReference type="NCBI Taxonomy" id="1483604"/>
    <lineage>
        <taxon>Bacteria</taxon>
        <taxon>Bacillati</taxon>
        <taxon>Actinomycetota</taxon>
        <taxon>Actinomycetes</taxon>
        <taxon>Pseudonocardiales</taxon>
        <taxon>Pseudonocardiaceae</taxon>
        <taxon>Kutzneria</taxon>
    </lineage>
</organism>
<comment type="caution">
    <text evidence="2">The sequence shown here is derived from an EMBL/GenBank/DDBJ whole genome shotgun (WGS) entry which is preliminary data.</text>
</comment>
<dbReference type="InterPro" id="IPR041413">
    <property type="entry name" value="MLTR_LBD"/>
</dbReference>
<dbReference type="InterPro" id="IPR001387">
    <property type="entry name" value="Cro/C1-type_HTH"/>
</dbReference>
<dbReference type="Gene3D" id="1.10.260.40">
    <property type="entry name" value="lambda repressor-like DNA-binding domains"/>
    <property type="match status" value="1"/>
</dbReference>
<dbReference type="PANTHER" id="PTHR35010:SF3">
    <property type="entry name" value="BLL4873 PROTEIN"/>
    <property type="match status" value="1"/>
</dbReference>
<feature type="domain" description="HTH cro/C1-type" evidence="1">
    <location>
        <begin position="14"/>
        <end position="86"/>
    </location>
</feature>
<dbReference type="Gene3D" id="3.30.450.180">
    <property type="match status" value="1"/>
</dbReference>
<reference evidence="2 3" key="1">
    <citation type="submission" date="2024-09" db="EMBL/GenBank/DDBJ databases">
        <authorList>
            <person name="Sun Q."/>
            <person name="Mori K."/>
        </authorList>
    </citation>
    <scope>NUCLEOTIDE SEQUENCE [LARGE SCALE GENOMIC DNA]</scope>
    <source>
        <strain evidence="2 3">TBRC 1432</strain>
    </source>
</reference>
<protein>
    <submittedName>
        <fullName evidence="2">Helix-turn-helix transcriptional regulator</fullName>
    </submittedName>
</protein>
<dbReference type="InterPro" id="IPR010982">
    <property type="entry name" value="Lambda_DNA-bd_dom_sf"/>
</dbReference>
<dbReference type="SMART" id="SM00530">
    <property type="entry name" value="HTH_XRE"/>
    <property type="match status" value="1"/>
</dbReference>
<evidence type="ECO:0000313" key="3">
    <source>
        <dbReference type="Proteomes" id="UP001589810"/>
    </source>
</evidence>
<gene>
    <name evidence="2" type="ORF">ACFFH7_40295</name>
</gene>
<name>A0ABV6N5J8_9PSEU</name>
<sequence length="264" mass="30776">MPVEGGNRHELAAFLRSRRERVTPESVGLPSGARRRTVGLRREEVAVLAGLSPTWYTYLEQGRNIRPSAEVLDSLARVLLLGEDERRYMHTLAYGHTSVSAAEQSRQEREELLRGVVDITDTGTAPVYAGDRFCDVLAWNQAAKEWYTDFGKIPAERRNMLLWMLSDPQAQYCFVNWEYDVKDLIARVRWITAPYRGHPRLEQVVAMATEAHPMFEQWWAEHDVHVQRTRERRLRHPVHGEYPWRFTALYPSDYDDVMVIFHLP</sequence>
<dbReference type="RefSeq" id="WP_379794609.1">
    <property type="nucleotide sequence ID" value="NZ_JBHLUD010000015.1"/>
</dbReference>
<dbReference type="PANTHER" id="PTHR35010">
    <property type="entry name" value="BLL4672 PROTEIN-RELATED"/>
    <property type="match status" value="1"/>
</dbReference>
<dbReference type="SUPFAM" id="SSF47413">
    <property type="entry name" value="lambda repressor-like DNA-binding domains"/>
    <property type="match status" value="1"/>
</dbReference>